<dbReference type="InterPro" id="IPR006949">
    <property type="entry name" value="Barrel_Baseplate_J-like"/>
</dbReference>
<dbReference type="Pfam" id="PF04865">
    <property type="entry name" value="Baseplate_J"/>
    <property type="match status" value="1"/>
</dbReference>
<evidence type="ECO:0000259" key="3">
    <source>
        <dbReference type="Pfam" id="PF26078"/>
    </source>
</evidence>
<dbReference type="EMBL" id="CP054836">
    <property type="protein sequence ID" value="QKV20234.1"/>
    <property type="molecule type" value="Genomic_DNA"/>
</dbReference>
<evidence type="ECO:0000259" key="2">
    <source>
        <dbReference type="Pfam" id="PF04865"/>
    </source>
</evidence>
<gene>
    <name evidence="5" type="ORF">HTY61_18145</name>
</gene>
<dbReference type="InterPro" id="IPR058531">
    <property type="entry name" value="Baseplate_J_M"/>
</dbReference>
<dbReference type="Proteomes" id="UP000509367">
    <property type="component" value="Chromosome"/>
</dbReference>
<dbReference type="Pfam" id="PF26079">
    <property type="entry name" value="Baseplate_J_C"/>
    <property type="match status" value="1"/>
</dbReference>
<sequence length="363" mass="38284">MAYQIRSLDEIAASLRGAFRQYLPGTDASLKQNVLSVIAKVVALLGYEYELRLQWIFRQIFLTTATSEAIIRLHAAEYGILRKPASPASGNISGAGTPHATYPAGIRFTSAGVNYLTAEPFTVNAIGEFTASVTAETGGEDTNRDEGAQLLLADPALYPTLSDVVTVAAGGLGGGADTESIEALRARALKRKASPPQGGALADYEAWALEVPGVVSAWAANYSGGFGHIGAWVLFAGRENGIPTDADLAAVEAHIADKRLVRARFSAAAPIAKPVDMDIRLTPDSVAMRSAVSAALAEFFDATRSDTRLRPGLPDDPFTLSRSWISETISTVAGEASHVLASPADDIVFQPGELPVLGEITWS</sequence>
<evidence type="ECO:0000313" key="5">
    <source>
        <dbReference type="EMBL" id="QKV20234.1"/>
    </source>
</evidence>
<name>A0A6N1VHJ9_9HYPH</name>
<feature type="domain" description="Baseplate protein J-like barrel" evidence="2">
    <location>
        <begin position="95"/>
        <end position="163"/>
    </location>
</feature>
<protein>
    <submittedName>
        <fullName evidence="5">Baseplate J/gp47 family protein</fullName>
    </submittedName>
</protein>
<dbReference type="InterPro" id="IPR058530">
    <property type="entry name" value="Baseplate_J-like_C"/>
</dbReference>
<dbReference type="KEGG" id="orm:HTY61_18145"/>
<evidence type="ECO:0000256" key="1">
    <source>
        <dbReference type="ARBA" id="ARBA00038087"/>
    </source>
</evidence>
<dbReference type="AlphaFoldDB" id="A0A6N1VHJ9"/>
<dbReference type="Pfam" id="PF26078">
    <property type="entry name" value="Baseplate_J_M"/>
    <property type="match status" value="1"/>
</dbReference>
<dbReference type="PANTHER" id="PTHR37829">
    <property type="entry name" value="PHAGE-LIKE ELEMENT PBSX PROTEIN XKDT"/>
    <property type="match status" value="1"/>
</dbReference>
<evidence type="ECO:0000259" key="4">
    <source>
        <dbReference type="Pfam" id="PF26079"/>
    </source>
</evidence>
<organism evidence="5 6">
    <name type="scientific">Oricola thermophila</name>
    <dbReference type="NCBI Taxonomy" id="2742145"/>
    <lineage>
        <taxon>Bacteria</taxon>
        <taxon>Pseudomonadati</taxon>
        <taxon>Pseudomonadota</taxon>
        <taxon>Alphaproteobacteria</taxon>
        <taxon>Hyphomicrobiales</taxon>
        <taxon>Ahrensiaceae</taxon>
        <taxon>Oricola</taxon>
    </lineage>
</organism>
<dbReference type="PANTHER" id="PTHR37829:SF3">
    <property type="entry name" value="PROTEIN JAYE-RELATED"/>
    <property type="match status" value="1"/>
</dbReference>
<proteinExistence type="inferred from homology"/>
<dbReference type="InterPro" id="IPR052399">
    <property type="entry name" value="Phage_Baseplate_Assmbl_Protein"/>
</dbReference>
<accession>A0A6N1VHJ9</accession>
<comment type="similarity">
    <text evidence="1">Belongs to the Mu gp47/PBSX XkdT family.</text>
</comment>
<feature type="domain" description="Baseplate J-like C-terminal" evidence="4">
    <location>
        <begin position="275"/>
        <end position="363"/>
    </location>
</feature>
<keyword evidence="6" id="KW-1185">Reference proteome</keyword>
<dbReference type="RefSeq" id="WP_175278125.1">
    <property type="nucleotide sequence ID" value="NZ_CP054836.1"/>
</dbReference>
<reference evidence="5 6" key="1">
    <citation type="submission" date="2020-06" db="EMBL/GenBank/DDBJ databases">
        <title>Oricola thermophila sp. nov. isolated from a tidal sediments.</title>
        <authorList>
            <person name="Kwon K.K."/>
            <person name="Yang S.-H."/>
            <person name="Park M.-J."/>
        </authorList>
    </citation>
    <scope>NUCLEOTIDE SEQUENCE [LARGE SCALE GENOMIC DNA]</scope>
    <source>
        <strain evidence="5 6">MEBiC13590</strain>
    </source>
</reference>
<evidence type="ECO:0000313" key="6">
    <source>
        <dbReference type="Proteomes" id="UP000509367"/>
    </source>
</evidence>
<feature type="domain" description="Baseplate J-like central" evidence="3">
    <location>
        <begin position="196"/>
        <end position="267"/>
    </location>
</feature>